<dbReference type="OrthoDB" id="422540at2759"/>
<dbReference type="Pfam" id="PF17919">
    <property type="entry name" value="RT_RNaseH_2"/>
    <property type="match status" value="1"/>
</dbReference>
<proteinExistence type="predicted"/>
<dbReference type="PANTHER" id="PTHR33064:SF37">
    <property type="entry name" value="RIBONUCLEASE H"/>
    <property type="match status" value="1"/>
</dbReference>
<dbReference type="SUPFAM" id="SSF56672">
    <property type="entry name" value="DNA/RNA polymerases"/>
    <property type="match status" value="1"/>
</dbReference>
<reference evidence="2 3" key="1">
    <citation type="journal article" date="2019" name="Sci. Rep.">
        <title>Orb-weaving spider Araneus ventricosus genome elucidates the spidroin gene catalogue.</title>
        <authorList>
            <person name="Kono N."/>
            <person name="Nakamura H."/>
            <person name="Ohtoshi R."/>
            <person name="Moran D.A.P."/>
            <person name="Shinohara A."/>
            <person name="Yoshida Y."/>
            <person name="Fujiwara M."/>
            <person name="Mori M."/>
            <person name="Tomita M."/>
            <person name="Arakawa K."/>
        </authorList>
    </citation>
    <scope>NUCLEOTIDE SEQUENCE [LARGE SCALE GENOMIC DNA]</scope>
</reference>
<dbReference type="GO" id="GO:0071897">
    <property type="term" value="P:DNA biosynthetic process"/>
    <property type="evidence" value="ECO:0007669"/>
    <property type="project" value="UniProtKB-ARBA"/>
</dbReference>
<dbReference type="Gene3D" id="3.30.70.270">
    <property type="match status" value="1"/>
</dbReference>
<comment type="caution">
    <text evidence="2">The sequence shown here is derived from an EMBL/GenBank/DDBJ whole genome shotgun (WGS) entry which is preliminary data.</text>
</comment>
<dbReference type="EMBL" id="BGPR01001515">
    <property type="protein sequence ID" value="GBM55767.1"/>
    <property type="molecule type" value="Genomic_DNA"/>
</dbReference>
<keyword evidence="3" id="KW-1185">Reference proteome</keyword>
<dbReference type="InterPro" id="IPR043128">
    <property type="entry name" value="Rev_trsase/Diguanyl_cyclase"/>
</dbReference>
<dbReference type="Proteomes" id="UP000499080">
    <property type="component" value="Unassembled WGS sequence"/>
</dbReference>
<dbReference type="InterPro" id="IPR051320">
    <property type="entry name" value="Viral_Replic_Matur_Polypro"/>
</dbReference>
<evidence type="ECO:0000313" key="3">
    <source>
        <dbReference type="Proteomes" id="UP000499080"/>
    </source>
</evidence>
<evidence type="ECO:0000259" key="1">
    <source>
        <dbReference type="Pfam" id="PF17919"/>
    </source>
</evidence>
<dbReference type="PANTHER" id="PTHR33064">
    <property type="entry name" value="POL PROTEIN"/>
    <property type="match status" value="1"/>
</dbReference>
<name>A0A4Y2GRI5_ARAVE</name>
<dbReference type="InterPro" id="IPR043502">
    <property type="entry name" value="DNA/RNA_pol_sf"/>
</dbReference>
<organism evidence="2 3">
    <name type="scientific">Araneus ventricosus</name>
    <name type="common">Orbweaver spider</name>
    <name type="synonym">Epeira ventricosa</name>
    <dbReference type="NCBI Taxonomy" id="182803"/>
    <lineage>
        <taxon>Eukaryota</taxon>
        <taxon>Metazoa</taxon>
        <taxon>Ecdysozoa</taxon>
        <taxon>Arthropoda</taxon>
        <taxon>Chelicerata</taxon>
        <taxon>Arachnida</taxon>
        <taxon>Araneae</taxon>
        <taxon>Araneomorphae</taxon>
        <taxon>Entelegynae</taxon>
        <taxon>Araneoidea</taxon>
        <taxon>Araneidae</taxon>
        <taxon>Araneus</taxon>
    </lineage>
</organism>
<feature type="domain" description="Reverse transcriptase/retrotransposon-derived protein RNase H-like" evidence="1">
    <location>
        <begin position="83"/>
        <end position="141"/>
    </location>
</feature>
<dbReference type="AlphaFoldDB" id="A0A4Y2GRI5"/>
<evidence type="ECO:0000313" key="2">
    <source>
        <dbReference type="EMBL" id="GBM55767.1"/>
    </source>
</evidence>
<gene>
    <name evidence="2" type="ORF">AVEN_190350_1</name>
</gene>
<sequence>MCFRSIQRHFLGYLVSKDCIQPLPEKVKAFLDFSLQKFVEQLCRVLAMIKFYHRFLKDADKMQSCLNDLTERKSKRDKTPLFWTENEETAFKKVKRETAVASLLAHPLPDAKLSLVVNASDFVSGAVLQKSVIQENQPFFFT</sequence>
<accession>A0A4Y2GRI5</accession>
<dbReference type="InterPro" id="IPR041577">
    <property type="entry name" value="RT_RNaseH_2"/>
</dbReference>
<protein>
    <recommendedName>
        <fullName evidence="1">Reverse transcriptase/retrotransposon-derived protein RNase H-like domain-containing protein</fullName>
    </recommendedName>
</protein>